<evidence type="ECO:0000256" key="6">
    <source>
        <dbReference type="SAM" id="Phobius"/>
    </source>
</evidence>
<keyword evidence="8" id="KW-1185">Reference proteome</keyword>
<dbReference type="PANTHER" id="PTHR33802">
    <property type="entry name" value="SI:CH211-161H7.5-RELATED"/>
    <property type="match status" value="1"/>
</dbReference>
<evidence type="ECO:0000256" key="5">
    <source>
        <dbReference type="ARBA" id="ARBA00023136"/>
    </source>
</evidence>
<evidence type="ECO:0000313" key="8">
    <source>
        <dbReference type="Proteomes" id="UP001186944"/>
    </source>
</evidence>
<keyword evidence="5 6" id="KW-0472">Membrane</keyword>
<sequence>MADLPLVILTIITPVVYGLTLASNFLSSSVGRDLGLFVSSVSQQSDKYEVDITPAGWMFSIWGIIYVWLGLWIVYSLVNLCRRVGNGRAYNSPTLLTTPFFAIFIVNLLCNISWIFLFDRSEIEAAFVALFFIAFTLYVCMFLSYTRLDEHKDTLIKEGRTYDIWLVRILVHNGLGTYAAWTSIATLLNLAIVMIYSPSDGVSNKDASTVALSLLLVGLLAYAIADFVFLDRYTRYTVTPFIVVPLALGASISKNWKDADRNSIFTAALLGIALACFVVKVFLLFWRHFRSSSHSASISESKENISKDPKSVL</sequence>
<dbReference type="Gene3D" id="1.20.1260.100">
    <property type="entry name" value="TspO/MBR protein"/>
    <property type="match status" value="1"/>
</dbReference>
<feature type="transmembrane region" description="Helical" evidence="6">
    <location>
        <begin position="98"/>
        <end position="118"/>
    </location>
</feature>
<dbReference type="Proteomes" id="UP001186944">
    <property type="component" value="Unassembled WGS sequence"/>
</dbReference>
<feature type="transmembrane region" description="Helical" evidence="6">
    <location>
        <begin position="236"/>
        <end position="252"/>
    </location>
</feature>
<dbReference type="EMBL" id="VSWD01000003">
    <property type="protein sequence ID" value="KAK3105936.1"/>
    <property type="molecule type" value="Genomic_DNA"/>
</dbReference>
<evidence type="ECO:0000256" key="2">
    <source>
        <dbReference type="ARBA" id="ARBA00007524"/>
    </source>
</evidence>
<feature type="transmembrane region" description="Helical" evidence="6">
    <location>
        <begin position="178"/>
        <end position="197"/>
    </location>
</feature>
<keyword evidence="3 6" id="KW-0812">Transmembrane</keyword>
<dbReference type="InterPro" id="IPR038330">
    <property type="entry name" value="TspO/MBR-related_sf"/>
</dbReference>
<proteinExistence type="inferred from homology"/>
<organism evidence="7 8">
    <name type="scientific">Pinctada imbricata</name>
    <name type="common">Atlantic pearl-oyster</name>
    <name type="synonym">Pinctada martensii</name>
    <dbReference type="NCBI Taxonomy" id="66713"/>
    <lineage>
        <taxon>Eukaryota</taxon>
        <taxon>Metazoa</taxon>
        <taxon>Spiralia</taxon>
        <taxon>Lophotrochozoa</taxon>
        <taxon>Mollusca</taxon>
        <taxon>Bivalvia</taxon>
        <taxon>Autobranchia</taxon>
        <taxon>Pteriomorphia</taxon>
        <taxon>Pterioida</taxon>
        <taxon>Pterioidea</taxon>
        <taxon>Pteriidae</taxon>
        <taxon>Pinctada</taxon>
    </lineage>
</organism>
<evidence type="ECO:0000256" key="1">
    <source>
        <dbReference type="ARBA" id="ARBA00004141"/>
    </source>
</evidence>
<dbReference type="AlphaFoldDB" id="A0AA89C293"/>
<feature type="transmembrane region" description="Helical" evidence="6">
    <location>
        <begin position="264"/>
        <end position="286"/>
    </location>
</feature>
<name>A0AA89C293_PINIB</name>
<feature type="transmembrane region" description="Helical" evidence="6">
    <location>
        <begin position="57"/>
        <end position="78"/>
    </location>
</feature>
<evidence type="ECO:0000256" key="3">
    <source>
        <dbReference type="ARBA" id="ARBA00022692"/>
    </source>
</evidence>
<dbReference type="InterPro" id="IPR004307">
    <property type="entry name" value="TspO_MBR"/>
</dbReference>
<comment type="caution">
    <text evidence="7">The sequence shown here is derived from an EMBL/GenBank/DDBJ whole genome shotgun (WGS) entry which is preliminary data.</text>
</comment>
<dbReference type="Pfam" id="PF03073">
    <property type="entry name" value="TspO_MBR"/>
    <property type="match status" value="1"/>
</dbReference>
<comment type="subcellular location">
    <subcellularLocation>
        <location evidence="1">Membrane</location>
        <topology evidence="1">Multi-pass membrane protein</topology>
    </subcellularLocation>
</comment>
<protein>
    <submittedName>
        <fullName evidence="7">Uncharacterized protein</fullName>
    </submittedName>
</protein>
<evidence type="ECO:0000313" key="7">
    <source>
        <dbReference type="EMBL" id="KAK3105936.1"/>
    </source>
</evidence>
<dbReference type="PANTHER" id="PTHR33802:SF1">
    <property type="entry name" value="XK-RELATED PROTEIN"/>
    <property type="match status" value="1"/>
</dbReference>
<feature type="transmembrane region" description="Helical" evidence="6">
    <location>
        <begin position="209"/>
        <end position="230"/>
    </location>
</feature>
<comment type="similarity">
    <text evidence="2">Belongs to the TspO/BZRP family.</text>
</comment>
<dbReference type="GO" id="GO:0016020">
    <property type="term" value="C:membrane"/>
    <property type="evidence" value="ECO:0007669"/>
    <property type="project" value="UniProtKB-SubCell"/>
</dbReference>
<keyword evidence="4 6" id="KW-1133">Transmembrane helix</keyword>
<feature type="transmembrane region" description="Helical" evidence="6">
    <location>
        <begin position="125"/>
        <end position="145"/>
    </location>
</feature>
<evidence type="ECO:0000256" key="4">
    <source>
        <dbReference type="ARBA" id="ARBA00022989"/>
    </source>
</evidence>
<accession>A0AA89C293</accession>
<reference evidence="7" key="1">
    <citation type="submission" date="2019-08" db="EMBL/GenBank/DDBJ databases">
        <title>The improved chromosome-level genome for the pearl oyster Pinctada fucata martensii using PacBio sequencing and Hi-C.</title>
        <authorList>
            <person name="Zheng Z."/>
        </authorList>
    </citation>
    <scope>NUCLEOTIDE SEQUENCE</scope>
    <source>
        <strain evidence="7">ZZ-2019</strain>
        <tissue evidence="7">Adductor muscle</tissue>
    </source>
</reference>
<gene>
    <name evidence="7" type="ORF">FSP39_008980</name>
</gene>
<feature type="transmembrane region" description="Helical" evidence="6">
    <location>
        <begin position="6"/>
        <end position="26"/>
    </location>
</feature>